<evidence type="ECO:0000313" key="4">
    <source>
        <dbReference type="Proteomes" id="UP001221757"/>
    </source>
</evidence>
<protein>
    <submittedName>
        <fullName evidence="3">Uncharacterized protein</fullName>
    </submittedName>
</protein>
<dbReference type="Proteomes" id="UP001221757">
    <property type="component" value="Unassembled WGS sequence"/>
</dbReference>
<evidence type="ECO:0000256" key="1">
    <source>
        <dbReference type="SAM" id="Phobius"/>
    </source>
</evidence>
<sequence length="64" mass="7325">MARSAISFSHPLLCLALSLHVSGTHAFFRVETDQDRRDRLIRTIIVIVVVVIFLLIVLAYLLYQ</sequence>
<evidence type="ECO:0000256" key="2">
    <source>
        <dbReference type="SAM" id="SignalP"/>
    </source>
</evidence>
<comment type="caution">
    <text evidence="3">The sequence shown here is derived from an EMBL/GenBank/DDBJ whole genome shotgun (WGS) entry which is preliminary data.</text>
</comment>
<keyword evidence="4" id="KW-1185">Reference proteome</keyword>
<feature type="chain" id="PRO_5041999705" evidence="2">
    <location>
        <begin position="27"/>
        <end position="64"/>
    </location>
</feature>
<proteinExistence type="predicted"/>
<dbReference type="EMBL" id="JARKIE010000266">
    <property type="protein sequence ID" value="KAJ7659880.1"/>
    <property type="molecule type" value="Genomic_DNA"/>
</dbReference>
<keyword evidence="1" id="KW-0472">Membrane</keyword>
<keyword evidence="1" id="KW-1133">Transmembrane helix</keyword>
<reference evidence="3" key="1">
    <citation type="submission" date="2023-03" db="EMBL/GenBank/DDBJ databases">
        <title>Massive genome expansion in bonnet fungi (Mycena s.s.) driven by repeated elements and novel gene families across ecological guilds.</title>
        <authorList>
            <consortium name="Lawrence Berkeley National Laboratory"/>
            <person name="Harder C.B."/>
            <person name="Miyauchi S."/>
            <person name="Viragh M."/>
            <person name="Kuo A."/>
            <person name="Thoen E."/>
            <person name="Andreopoulos B."/>
            <person name="Lu D."/>
            <person name="Skrede I."/>
            <person name="Drula E."/>
            <person name="Henrissat B."/>
            <person name="Morin E."/>
            <person name="Kohler A."/>
            <person name="Barry K."/>
            <person name="LaButti K."/>
            <person name="Morin E."/>
            <person name="Salamov A."/>
            <person name="Lipzen A."/>
            <person name="Mereny Z."/>
            <person name="Hegedus B."/>
            <person name="Baldrian P."/>
            <person name="Stursova M."/>
            <person name="Weitz H."/>
            <person name="Taylor A."/>
            <person name="Grigoriev I.V."/>
            <person name="Nagy L.G."/>
            <person name="Martin F."/>
            <person name="Kauserud H."/>
        </authorList>
    </citation>
    <scope>NUCLEOTIDE SEQUENCE</scope>
    <source>
        <strain evidence="3">CBHHK067</strain>
    </source>
</reference>
<evidence type="ECO:0000313" key="3">
    <source>
        <dbReference type="EMBL" id="KAJ7659880.1"/>
    </source>
</evidence>
<dbReference type="AlphaFoldDB" id="A0AAD7G2K3"/>
<feature type="signal peptide" evidence="2">
    <location>
        <begin position="1"/>
        <end position="26"/>
    </location>
</feature>
<accession>A0AAD7G2K3</accession>
<organism evidence="3 4">
    <name type="scientific">Mycena rosella</name>
    <name type="common">Pink bonnet</name>
    <name type="synonym">Agaricus rosellus</name>
    <dbReference type="NCBI Taxonomy" id="1033263"/>
    <lineage>
        <taxon>Eukaryota</taxon>
        <taxon>Fungi</taxon>
        <taxon>Dikarya</taxon>
        <taxon>Basidiomycota</taxon>
        <taxon>Agaricomycotina</taxon>
        <taxon>Agaricomycetes</taxon>
        <taxon>Agaricomycetidae</taxon>
        <taxon>Agaricales</taxon>
        <taxon>Marasmiineae</taxon>
        <taxon>Mycenaceae</taxon>
        <taxon>Mycena</taxon>
    </lineage>
</organism>
<feature type="transmembrane region" description="Helical" evidence="1">
    <location>
        <begin position="42"/>
        <end position="63"/>
    </location>
</feature>
<keyword evidence="2" id="KW-0732">Signal</keyword>
<gene>
    <name evidence="3" type="ORF">B0H17DRAFT_1212776</name>
</gene>
<name>A0AAD7G2K3_MYCRO</name>
<keyword evidence="1" id="KW-0812">Transmembrane</keyword>